<feature type="binding site" evidence="8">
    <location>
        <begin position="210"/>
        <end position="213"/>
    </location>
    <ligand>
        <name>pyridoxal 5'-phosphate</name>
        <dbReference type="ChEBI" id="CHEBI:597326"/>
    </ligand>
</feature>
<dbReference type="CDD" id="cd00610">
    <property type="entry name" value="OAT_like"/>
    <property type="match status" value="1"/>
</dbReference>
<dbReference type="NCBIfam" id="NF002325">
    <property type="entry name" value="PRK01278.1"/>
    <property type="match status" value="1"/>
</dbReference>
<dbReference type="EC" id="2.6.1.11" evidence="8"/>
<evidence type="ECO:0000313" key="9">
    <source>
        <dbReference type="EMBL" id="GBL44488.1"/>
    </source>
</evidence>
<keyword evidence="8" id="KW-0963">Cytoplasm</keyword>
<comment type="pathway">
    <text evidence="1">Amine and polyamine biosynthesis; ectoine biosynthesis; L-ectoine from L-aspartate 4-semialdehyde: step 1/3.</text>
</comment>
<evidence type="ECO:0000256" key="7">
    <source>
        <dbReference type="ARBA" id="ARBA00049111"/>
    </source>
</evidence>
<dbReference type="EMBL" id="BGOW01000002">
    <property type="protein sequence ID" value="GBL44488.1"/>
    <property type="molecule type" value="Genomic_DNA"/>
</dbReference>
<dbReference type="PANTHER" id="PTHR11986">
    <property type="entry name" value="AMINOTRANSFERASE CLASS III"/>
    <property type="match status" value="1"/>
</dbReference>
<dbReference type="PROSITE" id="PS00600">
    <property type="entry name" value="AA_TRANSFER_CLASS_3"/>
    <property type="match status" value="1"/>
</dbReference>
<reference evidence="9 10" key="1">
    <citation type="journal article" date="2019" name="Front. Microbiol.">
        <title>Genomes of Neutrophilic Sulfur-Oxidizing Chemolithoautotrophs Representing 9 Proteobacterial Species From 8 Genera.</title>
        <authorList>
            <person name="Watanabe T."/>
            <person name="Kojima H."/>
            <person name="Umezawa K."/>
            <person name="Hori C."/>
            <person name="Takasuka T.E."/>
            <person name="Kato Y."/>
            <person name="Fukui M."/>
        </authorList>
    </citation>
    <scope>NUCLEOTIDE SEQUENCE [LARGE SCALE GENOMIC DNA]</scope>
    <source>
        <strain evidence="9 10">TTN</strain>
    </source>
</reference>
<comment type="caution">
    <text evidence="8">Lacks conserved residue(s) required for the propagation of feature annotation.</text>
</comment>
<dbReference type="GO" id="GO:0005737">
    <property type="term" value="C:cytoplasm"/>
    <property type="evidence" value="ECO:0007669"/>
    <property type="project" value="UniProtKB-SubCell"/>
</dbReference>
<feature type="binding site" evidence="8">
    <location>
        <position position="123"/>
    </location>
    <ligand>
        <name>pyridoxal 5'-phosphate</name>
        <dbReference type="ChEBI" id="CHEBI:597326"/>
    </ligand>
</feature>
<comment type="pathway">
    <text evidence="8">Amino-acid biosynthesis; L-arginine biosynthesis; N(2)-acetyl-L-ornithine from L-glutamate: step 4/4.</text>
</comment>
<dbReference type="Proteomes" id="UP000286806">
    <property type="component" value="Unassembled WGS sequence"/>
</dbReference>
<dbReference type="GO" id="GO:0006526">
    <property type="term" value="P:L-arginine biosynthetic process"/>
    <property type="evidence" value="ECO:0007669"/>
    <property type="project" value="UniProtKB-UniRule"/>
</dbReference>
<feature type="modified residue" description="N6-(pyridoxal phosphate)lysine" evidence="8">
    <location>
        <position position="239"/>
    </location>
</feature>
<evidence type="ECO:0000256" key="2">
    <source>
        <dbReference type="ARBA" id="ARBA00022571"/>
    </source>
</evidence>
<feature type="binding site" evidence="8">
    <location>
        <position position="126"/>
    </location>
    <ligand>
        <name>N(2)-acetyl-L-ornithine</name>
        <dbReference type="ChEBI" id="CHEBI:57805"/>
    </ligand>
</feature>
<comment type="cofactor">
    <cofactor evidence="8">
        <name>pyridoxal 5'-phosphate</name>
        <dbReference type="ChEBI" id="CHEBI:597326"/>
    </cofactor>
    <text evidence="8">Binds 1 pyridoxal phosphate per subunit.</text>
</comment>
<dbReference type="Gene3D" id="3.90.1150.10">
    <property type="entry name" value="Aspartate Aminotransferase, domain 1"/>
    <property type="match status" value="1"/>
</dbReference>
<dbReference type="HAMAP" id="MF_01107">
    <property type="entry name" value="ArgD_aminotrans_3"/>
    <property type="match status" value="1"/>
</dbReference>
<evidence type="ECO:0000256" key="1">
    <source>
        <dbReference type="ARBA" id="ARBA00004946"/>
    </source>
</evidence>
<dbReference type="GO" id="GO:0042802">
    <property type="term" value="F:identical protein binding"/>
    <property type="evidence" value="ECO:0007669"/>
    <property type="project" value="TreeGrafter"/>
</dbReference>
<sequence length="388" mass="41496">MNTYARQPVAFVRGEGVWLWDEAGDKYLDALAGVAVNGLGHAHPRLAAALCEQARTLIHTSNIYEIRRQEQLAQRLCQISGMDKAFFCNSGCEANEAAIKLARLYGHQKGITTPTIIVMEKAFHGRTMATLTATGSRKVQAGFEPLLMGFARVPYNDVEAVRQVAEHNHDVVAILVEPVQGEGGIKIPDAEYLLALRKICDDKGWLLMLDEVQTGIGRTGTWFGFQHSDLLPDVMALAKGLGSGMPIGACLARGAAADVFKPGNHGSTFGGNLLACTAGLTTLQVMEDEGLLANATRIGGEILSGLRQELDGVAGVKQIRGLGMMIGIELDRPCGELVKLALAQRLLINVTADNVVRLVPPLVMNSAEAAQLVAVLAPLVRSFLGRAV</sequence>
<gene>
    <name evidence="8" type="primary">argD</name>
    <name evidence="9" type="ORF">SFMTTN_0285</name>
</gene>
<keyword evidence="10" id="KW-1185">Reference proteome</keyword>
<comment type="catalytic activity">
    <reaction evidence="7">
        <text>L-2,4-diaminobutanoate + 2-oxoglutarate = L-aspartate 4-semialdehyde + L-glutamate</text>
        <dbReference type="Rhea" id="RHEA:11160"/>
        <dbReference type="ChEBI" id="CHEBI:16810"/>
        <dbReference type="ChEBI" id="CHEBI:29985"/>
        <dbReference type="ChEBI" id="CHEBI:58761"/>
        <dbReference type="ChEBI" id="CHEBI:537519"/>
        <dbReference type="EC" id="2.6.1.76"/>
    </reaction>
</comment>
<dbReference type="Pfam" id="PF00202">
    <property type="entry name" value="Aminotran_3"/>
    <property type="match status" value="1"/>
</dbReference>
<keyword evidence="5 8" id="KW-0808">Transferase</keyword>
<keyword evidence="3 8" id="KW-0032">Aminotransferase</keyword>
<dbReference type="InterPro" id="IPR015424">
    <property type="entry name" value="PyrdxlP-dep_Trfase"/>
</dbReference>
<dbReference type="InterPro" id="IPR050103">
    <property type="entry name" value="Class-III_PLP-dep_AT"/>
</dbReference>
<feature type="binding site" evidence="8">
    <location>
        <position position="267"/>
    </location>
    <ligand>
        <name>N(2)-acetyl-L-ornithine</name>
        <dbReference type="ChEBI" id="CHEBI:57805"/>
    </ligand>
</feature>
<dbReference type="GO" id="GO:0003992">
    <property type="term" value="F:N2-acetyl-L-ornithine:2-oxoglutarate 5-aminotransferase activity"/>
    <property type="evidence" value="ECO:0007669"/>
    <property type="project" value="UniProtKB-UniRule"/>
</dbReference>
<comment type="similarity">
    <text evidence="8">Belongs to the class-III pyridoxal-phosphate-dependent aminotransferase family. ArgD subfamily.</text>
</comment>
<comment type="subunit">
    <text evidence="8">Homodimer.</text>
</comment>
<dbReference type="InterPro" id="IPR015422">
    <property type="entry name" value="PyrdxlP-dep_Trfase_small"/>
</dbReference>
<dbReference type="InterPro" id="IPR004636">
    <property type="entry name" value="AcOrn/SuccOrn_fam"/>
</dbReference>
<dbReference type="UniPathway" id="UPA00068">
    <property type="reaction ID" value="UER00109"/>
</dbReference>
<keyword evidence="2 8" id="KW-0055">Arginine biosynthesis</keyword>
<dbReference type="GO" id="GO:0045303">
    <property type="term" value="F:diaminobutyrate-2-oxoglutarate transaminase activity"/>
    <property type="evidence" value="ECO:0007669"/>
    <property type="project" value="UniProtKB-EC"/>
</dbReference>
<comment type="caution">
    <text evidence="9">The sequence shown here is derived from an EMBL/GenBank/DDBJ whole genome shotgun (WGS) entry which is preliminary data.</text>
</comment>
<accession>A0A401JA06</accession>
<comment type="miscellaneous">
    <text evidence="8">May also have succinyldiaminopimelate aminotransferase activity, thus carrying out the corresponding step in lysine biosynthesis.</text>
</comment>
<dbReference type="Gene3D" id="3.40.640.10">
    <property type="entry name" value="Type I PLP-dependent aspartate aminotransferase-like (Major domain)"/>
    <property type="match status" value="1"/>
</dbReference>
<dbReference type="FunFam" id="3.40.640.10:FF:000004">
    <property type="entry name" value="Acetylornithine aminotransferase"/>
    <property type="match status" value="1"/>
</dbReference>
<dbReference type="InterPro" id="IPR005814">
    <property type="entry name" value="Aminotrans_3"/>
</dbReference>
<keyword evidence="6 8" id="KW-0663">Pyridoxal phosphate</keyword>
<name>A0A401JA06_9PROT</name>
<evidence type="ECO:0000256" key="8">
    <source>
        <dbReference type="HAMAP-Rule" id="MF_01107"/>
    </source>
</evidence>
<dbReference type="PIRSF" id="PIRSF000521">
    <property type="entry name" value="Transaminase_4ab_Lys_Orn"/>
    <property type="match status" value="1"/>
</dbReference>
<protein>
    <recommendedName>
        <fullName evidence="8">Acetylornithine aminotransferase</fullName>
        <shortName evidence="8">ACOAT</shortName>
        <ecNumber evidence="8">2.6.1.11</ecNumber>
    </recommendedName>
</protein>
<evidence type="ECO:0000256" key="5">
    <source>
        <dbReference type="ARBA" id="ARBA00022679"/>
    </source>
</evidence>
<proteinExistence type="inferred from homology"/>
<dbReference type="NCBIfam" id="TIGR00707">
    <property type="entry name" value="argD"/>
    <property type="match status" value="1"/>
</dbReference>
<dbReference type="InterPro" id="IPR049704">
    <property type="entry name" value="Aminotrans_3_PPA_site"/>
</dbReference>
<dbReference type="GO" id="GO:0030170">
    <property type="term" value="F:pyridoxal phosphate binding"/>
    <property type="evidence" value="ECO:0007669"/>
    <property type="project" value="InterPro"/>
</dbReference>
<evidence type="ECO:0000256" key="6">
    <source>
        <dbReference type="ARBA" id="ARBA00022898"/>
    </source>
</evidence>
<evidence type="ECO:0000256" key="3">
    <source>
        <dbReference type="ARBA" id="ARBA00022576"/>
    </source>
</evidence>
<keyword evidence="4 8" id="KW-0028">Amino-acid biosynthesis</keyword>
<feature type="binding site" evidence="8">
    <location>
        <position position="268"/>
    </location>
    <ligand>
        <name>pyridoxal 5'-phosphate</name>
        <dbReference type="ChEBI" id="CHEBI:597326"/>
    </ligand>
</feature>
<dbReference type="InterPro" id="IPR015421">
    <property type="entry name" value="PyrdxlP-dep_Trfase_major"/>
</dbReference>
<evidence type="ECO:0000256" key="4">
    <source>
        <dbReference type="ARBA" id="ARBA00022605"/>
    </source>
</evidence>
<dbReference type="AlphaFoldDB" id="A0A401JA06"/>
<organism evidence="9 10">
    <name type="scientific">Sulfuriferula multivorans</name>
    <dbReference type="NCBI Taxonomy" id="1559896"/>
    <lineage>
        <taxon>Bacteria</taxon>
        <taxon>Pseudomonadati</taxon>
        <taxon>Pseudomonadota</taxon>
        <taxon>Betaproteobacteria</taxon>
        <taxon>Nitrosomonadales</taxon>
        <taxon>Sulfuricellaceae</taxon>
        <taxon>Sulfuriferula</taxon>
    </lineage>
</organism>
<dbReference type="PANTHER" id="PTHR11986:SF79">
    <property type="entry name" value="ACETYLORNITHINE AMINOTRANSFERASE, MITOCHONDRIAL"/>
    <property type="match status" value="1"/>
</dbReference>
<dbReference type="SUPFAM" id="SSF53383">
    <property type="entry name" value="PLP-dependent transferases"/>
    <property type="match status" value="1"/>
</dbReference>
<comment type="catalytic activity">
    <reaction evidence="8">
        <text>N(2)-acetyl-L-ornithine + 2-oxoglutarate = N-acetyl-L-glutamate 5-semialdehyde + L-glutamate</text>
        <dbReference type="Rhea" id="RHEA:18049"/>
        <dbReference type="ChEBI" id="CHEBI:16810"/>
        <dbReference type="ChEBI" id="CHEBI:29123"/>
        <dbReference type="ChEBI" id="CHEBI:29985"/>
        <dbReference type="ChEBI" id="CHEBI:57805"/>
        <dbReference type="EC" id="2.6.1.11"/>
    </reaction>
</comment>
<comment type="subcellular location">
    <subcellularLocation>
        <location evidence="8">Cytoplasm</location>
    </subcellularLocation>
</comment>
<evidence type="ECO:0000313" key="10">
    <source>
        <dbReference type="Proteomes" id="UP000286806"/>
    </source>
</evidence>